<dbReference type="GO" id="GO:0007144">
    <property type="term" value="P:female meiosis I"/>
    <property type="evidence" value="ECO:0007669"/>
    <property type="project" value="TreeGrafter"/>
</dbReference>
<dbReference type="GO" id="GO:0007141">
    <property type="term" value="P:male meiosis I"/>
    <property type="evidence" value="ECO:0007669"/>
    <property type="project" value="TreeGrafter"/>
</dbReference>
<dbReference type="PANTHER" id="PTHR33861">
    <property type="entry name" value="PROTEIN CBG18333"/>
    <property type="match status" value="1"/>
</dbReference>
<reference evidence="1 2" key="1">
    <citation type="submission" date="2020-06" db="EMBL/GenBank/DDBJ databases">
        <authorList>
            <consortium name="Wellcome Sanger Institute Data Sharing"/>
        </authorList>
    </citation>
    <scope>NUCLEOTIDE SEQUENCE [LARGE SCALE GENOMIC DNA]</scope>
</reference>
<name>A0AAY4CFB7_9TELE</name>
<reference evidence="1" key="2">
    <citation type="submission" date="2025-08" db="UniProtKB">
        <authorList>
            <consortium name="Ensembl"/>
        </authorList>
    </citation>
    <scope>IDENTIFICATION</scope>
</reference>
<dbReference type="Pfam" id="PF15189">
    <property type="entry name" value="MEIOC"/>
    <property type="match status" value="1"/>
</dbReference>
<evidence type="ECO:0000313" key="1">
    <source>
        <dbReference type="Ensembl" id="ENSDCDP00010031773.1"/>
    </source>
</evidence>
<reference evidence="1" key="3">
    <citation type="submission" date="2025-09" db="UniProtKB">
        <authorList>
            <consortium name="Ensembl"/>
        </authorList>
    </citation>
    <scope>IDENTIFICATION</scope>
</reference>
<dbReference type="Proteomes" id="UP000694580">
    <property type="component" value="Chromosome 7"/>
</dbReference>
<dbReference type="GO" id="GO:0005634">
    <property type="term" value="C:nucleus"/>
    <property type="evidence" value="ECO:0007669"/>
    <property type="project" value="TreeGrafter"/>
</dbReference>
<dbReference type="InterPro" id="IPR027963">
    <property type="entry name" value="MEIOC"/>
</dbReference>
<accession>A0AAY4CFB7</accession>
<sequence>MYGPQVHQLNIGGNTSKLQSSPPFLLFQCPASGDSRQKGFTTFPYSHKPPLNISNSVSDRDFSNFNTYLQDGSPPGFESPLRAPRLVKSQGAATNQLHQHLEDCCKQLKLLEKERKKEILNISCLPKGTLLAGSSPLPKIPPNPSRVDRLIVDQLREQSRVASLLGRMECLCGFPLHANIFSKLLNHQEAIHVTQAGRRMELIANRQGGAILRENKDVMQLAVALRDLCVVTRKCCLALWCALQKTISSSNSTFVPRNRTMLDAIK</sequence>
<dbReference type="GeneTree" id="ENSGT00940000174795"/>
<dbReference type="Ensembl" id="ENSDCDT00010039366.1">
    <property type="protein sequence ID" value="ENSDCDP00010031773.1"/>
    <property type="gene ID" value="ENSDCDG00010020301.1"/>
</dbReference>
<evidence type="ECO:0000313" key="2">
    <source>
        <dbReference type="Proteomes" id="UP000694580"/>
    </source>
</evidence>
<keyword evidence="2" id="KW-1185">Reference proteome</keyword>
<proteinExistence type="predicted"/>
<dbReference type="GO" id="GO:0005737">
    <property type="term" value="C:cytoplasm"/>
    <property type="evidence" value="ECO:0007669"/>
    <property type="project" value="TreeGrafter"/>
</dbReference>
<dbReference type="AlphaFoldDB" id="A0AAY4CFB7"/>
<organism evidence="1 2">
    <name type="scientific">Denticeps clupeoides</name>
    <name type="common">denticle herring</name>
    <dbReference type="NCBI Taxonomy" id="299321"/>
    <lineage>
        <taxon>Eukaryota</taxon>
        <taxon>Metazoa</taxon>
        <taxon>Chordata</taxon>
        <taxon>Craniata</taxon>
        <taxon>Vertebrata</taxon>
        <taxon>Euteleostomi</taxon>
        <taxon>Actinopterygii</taxon>
        <taxon>Neopterygii</taxon>
        <taxon>Teleostei</taxon>
        <taxon>Clupei</taxon>
        <taxon>Clupeiformes</taxon>
        <taxon>Denticipitoidei</taxon>
        <taxon>Denticipitidae</taxon>
        <taxon>Denticeps</taxon>
    </lineage>
</organism>
<dbReference type="PANTHER" id="PTHR33861:SF4">
    <property type="entry name" value="MEIOSIS-SPECIFIC COILED-COIL DOMAIN-CONTAINING PROTEIN MEIOC"/>
    <property type="match status" value="1"/>
</dbReference>
<dbReference type="GO" id="GO:0048255">
    <property type="term" value="P:mRNA stabilization"/>
    <property type="evidence" value="ECO:0007669"/>
    <property type="project" value="TreeGrafter"/>
</dbReference>
<protein>
    <submittedName>
        <fullName evidence="1">Uncharacterized protein</fullName>
    </submittedName>
</protein>